<reference evidence="2" key="1">
    <citation type="journal article" date="2010" name="Science">
        <title>Signatures of adaptation to obligate biotrophy in the Hyaloperonospora arabidopsidis genome.</title>
        <authorList>
            <person name="Baxter L."/>
            <person name="Tripathy S."/>
            <person name="Ishaque N."/>
            <person name="Boot N."/>
            <person name="Cabral A."/>
            <person name="Kemen E."/>
            <person name="Thines M."/>
            <person name="Ah-Fong A."/>
            <person name="Anderson R."/>
            <person name="Badejoko W."/>
            <person name="Bittner-Eddy P."/>
            <person name="Boore J.L."/>
            <person name="Chibucos M.C."/>
            <person name="Coates M."/>
            <person name="Dehal P."/>
            <person name="Delehaunty K."/>
            <person name="Dong S."/>
            <person name="Downton P."/>
            <person name="Dumas B."/>
            <person name="Fabro G."/>
            <person name="Fronick C."/>
            <person name="Fuerstenberg S.I."/>
            <person name="Fulton L."/>
            <person name="Gaulin E."/>
            <person name="Govers F."/>
            <person name="Hughes L."/>
            <person name="Humphray S."/>
            <person name="Jiang R.H."/>
            <person name="Judelson H."/>
            <person name="Kamoun S."/>
            <person name="Kyung K."/>
            <person name="Meijer H."/>
            <person name="Minx P."/>
            <person name="Morris P."/>
            <person name="Nelson J."/>
            <person name="Phuntumart V."/>
            <person name="Qutob D."/>
            <person name="Rehmany A."/>
            <person name="Rougon-Cardoso A."/>
            <person name="Ryden P."/>
            <person name="Torto-Alalibo T."/>
            <person name="Studholme D."/>
            <person name="Wang Y."/>
            <person name="Win J."/>
            <person name="Wood J."/>
            <person name="Clifton S.W."/>
            <person name="Rogers J."/>
            <person name="Van den Ackerveken G."/>
            <person name="Jones J.D."/>
            <person name="McDowell J.M."/>
            <person name="Beynon J."/>
            <person name="Tyler B.M."/>
        </authorList>
    </citation>
    <scope>NUCLEOTIDE SEQUENCE [LARGE SCALE GENOMIC DNA]</scope>
    <source>
        <strain evidence="2">Emoy2</strain>
    </source>
</reference>
<organism evidence="1 2">
    <name type="scientific">Hyaloperonospora arabidopsidis (strain Emoy2)</name>
    <name type="common">Downy mildew agent</name>
    <name type="synonym">Peronospora arabidopsidis</name>
    <dbReference type="NCBI Taxonomy" id="559515"/>
    <lineage>
        <taxon>Eukaryota</taxon>
        <taxon>Sar</taxon>
        <taxon>Stramenopiles</taxon>
        <taxon>Oomycota</taxon>
        <taxon>Peronosporomycetes</taxon>
        <taxon>Peronosporales</taxon>
        <taxon>Peronosporaceae</taxon>
        <taxon>Hyaloperonospora</taxon>
    </lineage>
</organism>
<dbReference type="EMBL" id="JH598116">
    <property type="status" value="NOT_ANNOTATED_CDS"/>
    <property type="molecule type" value="Genomic_DNA"/>
</dbReference>
<evidence type="ECO:0000313" key="1">
    <source>
        <dbReference type="EnsemblProtists" id="HpaP803797"/>
    </source>
</evidence>
<proteinExistence type="predicted"/>
<keyword evidence="2" id="KW-1185">Reference proteome</keyword>
<protein>
    <submittedName>
        <fullName evidence="1">Uncharacterized protein</fullName>
    </submittedName>
</protein>
<dbReference type="HOGENOM" id="CLU_2908846_0_0_1"/>
<evidence type="ECO:0000313" key="2">
    <source>
        <dbReference type="Proteomes" id="UP000011713"/>
    </source>
</evidence>
<dbReference type="EnsemblProtists" id="HpaT803797">
    <property type="protein sequence ID" value="HpaP803797"/>
    <property type="gene ID" value="HpaG803797"/>
</dbReference>
<dbReference type="InParanoid" id="M4BBY2"/>
<accession>M4BBY2</accession>
<name>M4BBY2_HYAAE</name>
<dbReference type="VEuPathDB" id="FungiDB:HpaG803797"/>
<dbReference type="AlphaFoldDB" id="M4BBY2"/>
<dbReference type="Proteomes" id="UP000011713">
    <property type="component" value="Unassembled WGS sequence"/>
</dbReference>
<reference evidence="1" key="2">
    <citation type="submission" date="2015-06" db="UniProtKB">
        <authorList>
            <consortium name="EnsemblProtists"/>
        </authorList>
    </citation>
    <scope>IDENTIFICATION</scope>
    <source>
        <strain evidence="1">Emoy2</strain>
    </source>
</reference>
<sequence length="62" mass="7158">MIQAEPSSDAFKSSLQRPAERSLSFTYHFKYLIVRSVQQQQQTFSTHDTRPFQAVNYSQASS</sequence>